<gene>
    <name evidence="8" type="ORF">GM418_01740</name>
</gene>
<dbReference type="GO" id="GO:0009279">
    <property type="term" value="C:cell outer membrane"/>
    <property type="evidence" value="ECO:0007669"/>
    <property type="project" value="UniProtKB-SubCell"/>
</dbReference>
<name>A0A6I6JMT5_9BACT</name>
<dbReference type="InterPro" id="IPR033985">
    <property type="entry name" value="SusD-like_N"/>
</dbReference>
<comment type="subcellular location">
    <subcellularLocation>
        <location evidence="1">Cell outer membrane</location>
    </subcellularLocation>
</comment>
<accession>A0A6I6JMT5</accession>
<evidence type="ECO:0000256" key="3">
    <source>
        <dbReference type="ARBA" id="ARBA00022729"/>
    </source>
</evidence>
<evidence type="ECO:0000259" key="7">
    <source>
        <dbReference type="Pfam" id="PF14322"/>
    </source>
</evidence>
<dbReference type="CDD" id="cd08977">
    <property type="entry name" value="SusD"/>
    <property type="match status" value="1"/>
</dbReference>
<protein>
    <submittedName>
        <fullName evidence="8">RagB/SusD family nutrient uptake outer membrane protein</fullName>
    </submittedName>
</protein>
<dbReference type="InterPro" id="IPR012944">
    <property type="entry name" value="SusD_RagB_dom"/>
</dbReference>
<keyword evidence="9" id="KW-1185">Reference proteome</keyword>
<dbReference type="Gene3D" id="1.25.40.390">
    <property type="match status" value="1"/>
</dbReference>
<proteinExistence type="inferred from homology"/>
<dbReference type="Pfam" id="PF14322">
    <property type="entry name" value="SusD-like_3"/>
    <property type="match status" value="1"/>
</dbReference>
<evidence type="ECO:0000256" key="5">
    <source>
        <dbReference type="ARBA" id="ARBA00023237"/>
    </source>
</evidence>
<comment type="similarity">
    <text evidence="2">Belongs to the SusD family.</text>
</comment>
<sequence length="542" mass="61430">MKTYIKLITASLFISFIFLTSCEEGILDKQPLSQLSTENFWTTPEDAELALAGVYNKANTWSNADHICEFDDNTDNGIDRKPNQSFLIYGNLNPSSSEVKSLWNNSYEEIAGCNYFLENIETIEDMDSGTKAEMIAEVRFLRAFAYFNMSQYWGGVPLVTKLLTMEESITINTSSKSDIVDFVLSELEAITNDLPVTRSSDQHGRIVRAAALGVKGRLLMAEERWGEAATAFKAVIDLGVHEIDPLYSELFNGKNEESSEIIFSRKYLAGEIANSTQLYYRPSVDGGWHHMNPFQSLVDAYLCTDGKTIEESELYDPQSPVVKDGVNYRDPRLLYTIFYPGISTINGRVYHGHPDSTSVVGDVFTYDAGMTGYCLQKYVDNEYTGDVYSSGVDIPIIRYAEILLSYLECKINEGTTIDQSLLDLTINAVRGREAVQMPSVTETDATKLMEILKRERRVELAWEGLRYWDLNRWGEATDKLSDKPMYGIKLTDDPDNYDRFPVGPNGHYFVFSLQYSSTDLPWPFPQDELDINTTLTQKDNWK</sequence>
<dbReference type="Pfam" id="PF07980">
    <property type="entry name" value="SusD_RagB"/>
    <property type="match status" value="1"/>
</dbReference>
<organism evidence="8 9">
    <name type="scientific">Maribellus comscasis</name>
    <dbReference type="NCBI Taxonomy" id="2681766"/>
    <lineage>
        <taxon>Bacteria</taxon>
        <taxon>Pseudomonadati</taxon>
        <taxon>Bacteroidota</taxon>
        <taxon>Bacteroidia</taxon>
        <taxon>Marinilabiliales</taxon>
        <taxon>Prolixibacteraceae</taxon>
        <taxon>Maribellus</taxon>
    </lineage>
</organism>
<evidence type="ECO:0000313" key="9">
    <source>
        <dbReference type="Proteomes" id="UP000428260"/>
    </source>
</evidence>
<dbReference type="AlphaFoldDB" id="A0A6I6JMT5"/>
<keyword evidence="5" id="KW-0998">Cell outer membrane</keyword>
<dbReference type="KEGG" id="mcos:GM418_01740"/>
<evidence type="ECO:0000256" key="2">
    <source>
        <dbReference type="ARBA" id="ARBA00006275"/>
    </source>
</evidence>
<dbReference type="RefSeq" id="WP_158862541.1">
    <property type="nucleotide sequence ID" value="NZ_CP046401.1"/>
</dbReference>
<dbReference type="InterPro" id="IPR011990">
    <property type="entry name" value="TPR-like_helical_dom_sf"/>
</dbReference>
<reference evidence="8 9" key="1">
    <citation type="submission" date="2019-11" db="EMBL/GenBank/DDBJ databases">
        <authorList>
            <person name="Zheng R.K."/>
            <person name="Sun C.M."/>
        </authorList>
    </citation>
    <scope>NUCLEOTIDE SEQUENCE [LARGE SCALE GENOMIC DNA]</scope>
    <source>
        <strain evidence="8 9">WC007</strain>
    </source>
</reference>
<evidence type="ECO:0000313" key="8">
    <source>
        <dbReference type="EMBL" id="QGY42419.1"/>
    </source>
</evidence>
<evidence type="ECO:0000256" key="1">
    <source>
        <dbReference type="ARBA" id="ARBA00004442"/>
    </source>
</evidence>
<keyword evidence="4" id="KW-0472">Membrane</keyword>
<dbReference type="SUPFAM" id="SSF48452">
    <property type="entry name" value="TPR-like"/>
    <property type="match status" value="1"/>
</dbReference>
<dbReference type="PROSITE" id="PS51257">
    <property type="entry name" value="PROKAR_LIPOPROTEIN"/>
    <property type="match status" value="1"/>
</dbReference>
<evidence type="ECO:0000259" key="6">
    <source>
        <dbReference type="Pfam" id="PF07980"/>
    </source>
</evidence>
<dbReference type="Proteomes" id="UP000428260">
    <property type="component" value="Chromosome"/>
</dbReference>
<keyword evidence="3" id="KW-0732">Signal</keyword>
<evidence type="ECO:0000256" key="4">
    <source>
        <dbReference type="ARBA" id="ARBA00023136"/>
    </source>
</evidence>
<feature type="domain" description="SusD-like N-terminal" evidence="7">
    <location>
        <begin position="27"/>
        <end position="217"/>
    </location>
</feature>
<feature type="domain" description="RagB/SusD" evidence="6">
    <location>
        <begin position="260"/>
        <end position="541"/>
    </location>
</feature>
<dbReference type="EMBL" id="CP046401">
    <property type="protein sequence ID" value="QGY42419.1"/>
    <property type="molecule type" value="Genomic_DNA"/>
</dbReference>